<dbReference type="EMBL" id="CAKOFQ010006875">
    <property type="protein sequence ID" value="CAH1978950.1"/>
    <property type="molecule type" value="Genomic_DNA"/>
</dbReference>
<evidence type="ECO:0000313" key="2">
    <source>
        <dbReference type="Proteomes" id="UP001152888"/>
    </source>
</evidence>
<gene>
    <name evidence="1" type="ORF">ACAOBT_LOCUS13289</name>
</gene>
<protein>
    <submittedName>
        <fullName evidence="1">Uncharacterized protein</fullName>
    </submittedName>
</protein>
<name>A0A9P0KPN0_ACAOB</name>
<dbReference type="Proteomes" id="UP001152888">
    <property type="component" value="Unassembled WGS sequence"/>
</dbReference>
<reference evidence="1" key="1">
    <citation type="submission" date="2022-03" db="EMBL/GenBank/DDBJ databases">
        <authorList>
            <person name="Sayadi A."/>
        </authorList>
    </citation>
    <scope>NUCLEOTIDE SEQUENCE</scope>
</reference>
<organism evidence="1 2">
    <name type="scientific">Acanthoscelides obtectus</name>
    <name type="common">Bean weevil</name>
    <name type="synonym">Bruchus obtectus</name>
    <dbReference type="NCBI Taxonomy" id="200917"/>
    <lineage>
        <taxon>Eukaryota</taxon>
        <taxon>Metazoa</taxon>
        <taxon>Ecdysozoa</taxon>
        <taxon>Arthropoda</taxon>
        <taxon>Hexapoda</taxon>
        <taxon>Insecta</taxon>
        <taxon>Pterygota</taxon>
        <taxon>Neoptera</taxon>
        <taxon>Endopterygota</taxon>
        <taxon>Coleoptera</taxon>
        <taxon>Polyphaga</taxon>
        <taxon>Cucujiformia</taxon>
        <taxon>Chrysomeloidea</taxon>
        <taxon>Chrysomelidae</taxon>
        <taxon>Bruchinae</taxon>
        <taxon>Bruchini</taxon>
        <taxon>Acanthoscelides</taxon>
    </lineage>
</organism>
<comment type="caution">
    <text evidence="1">The sequence shown here is derived from an EMBL/GenBank/DDBJ whole genome shotgun (WGS) entry which is preliminary data.</text>
</comment>
<proteinExistence type="predicted"/>
<evidence type="ECO:0000313" key="1">
    <source>
        <dbReference type="EMBL" id="CAH1978950.1"/>
    </source>
</evidence>
<accession>A0A9P0KPN0</accession>
<keyword evidence="2" id="KW-1185">Reference proteome</keyword>
<sequence length="10" mass="1102">MSTLTPTSQH</sequence>